<evidence type="ECO:0000256" key="3">
    <source>
        <dbReference type="ARBA" id="ARBA00023002"/>
    </source>
</evidence>
<sequence length="452" mass="50226">MKKTLQNIIEFEEFDVIVAGAGIAGVCSAIASAREGAKTILIDRYGFLGGMSTAGMVSPFMKYWIEDEFDGRVKPLVGGVFEEIVKGMEKIGGVIDNGFNAWAFRKVVNELLCEAGVKTIRHALIFGVEFENVNRKRKITSLILNYNSKFYRFPGKVFVDTTGDAEIVYLANAGWMKGDEKTGLTQAMTLFFRVGGIDVKKAVDFVRANPQQFYPWSTSEYILGRIVSIAGYFDLVKEGKIKGLLPEEIEYIFFTTLPEEGEASFNTTNILGLDGTSSFDLTKAEIEGRTQMLQIYNFLKEKIPGFENSYLLESGIQVGVRETRRAIGEYIISGEDILKARKFKDAIARACYGIDIHGQRGEKSRLEHLKEGQYYEIPLRALIVKKAYNLLVAGRNISSTREGHSALRIQATSAATGEAAGVVASLAVKFNRDVRKVPYEIISEKLKARGNI</sequence>
<accession>A0A0P1LLH8</accession>
<dbReference type="GO" id="GO:0046872">
    <property type="term" value="F:metal ion binding"/>
    <property type="evidence" value="ECO:0007669"/>
    <property type="project" value="UniProtKB-KW"/>
</dbReference>
<reference evidence="7 8" key="1">
    <citation type="submission" date="2015-11" db="EMBL/GenBank/DDBJ databases">
        <authorList>
            <person name="Zhang Y."/>
            <person name="Guo Z."/>
        </authorList>
    </citation>
    <scope>NUCLEOTIDE SEQUENCE [LARGE SCALE GENOMIC DNA]</scope>
    <source>
        <strain evidence="7">JGI-4</strain>
    </source>
</reference>
<dbReference type="AlphaFoldDB" id="A0A0P1LG95"/>
<evidence type="ECO:0000313" key="6">
    <source>
        <dbReference type="EMBL" id="CUS91729.1"/>
    </source>
</evidence>
<dbReference type="InterPro" id="IPR039650">
    <property type="entry name" value="HdrA-like"/>
</dbReference>
<organism evidence="7 8">
    <name type="scientific">Candidatus Kryptonium thompsonii</name>
    <dbReference type="NCBI Taxonomy" id="1633631"/>
    <lineage>
        <taxon>Bacteria</taxon>
        <taxon>Pseudomonadati</taxon>
        <taxon>Candidatus Kryptoniota</taxon>
        <taxon>Candidatus Kryptonium</taxon>
    </lineage>
</organism>
<gene>
    <name evidence="7" type="ORF">JGI4_00091</name>
    <name evidence="6" type="ORF">JGI8_01582</name>
</gene>
<dbReference type="InterPro" id="IPR036188">
    <property type="entry name" value="FAD/NAD-bd_sf"/>
</dbReference>
<evidence type="ECO:0000313" key="8">
    <source>
        <dbReference type="Proteomes" id="UP000182011"/>
    </source>
</evidence>
<dbReference type="Proteomes" id="UP000182011">
    <property type="component" value="Unassembled WGS sequence"/>
</dbReference>
<keyword evidence="5" id="KW-0411">Iron-sulfur</keyword>
<keyword evidence="4" id="KW-0408">Iron</keyword>
<dbReference type="Proteomes" id="UP000182200">
    <property type="component" value="Unassembled WGS sequence"/>
</dbReference>
<reference evidence="6 9" key="2">
    <citation type="submission" date="2015-11" db="EMBL/GenBank/DDBJ databases">
        <authorList>
            <person name="Varghese N."/>
        </authorList>
    </citation>
    <scope>NUCLEOTIDE SEQUENCE [LARGE SCALE GENOMIC DNA]</scope>
    <source>
        <strain evidence="6 9">JGI-8</strain>
    </source>
</reference>
<dbReference type="RefSeq" id="WP_047134674.1">
    <property type="nucleotide sequence ID" value="NZ_CZVI01000025.1"/>
</dbReference>
<evidence type="ECO:0000313" key="7">
    <source>
        <dbReference type="EMBL" id="CUU00800.1"/>
    </source>
</evidence>
<dbReference type="EMBL" id="FAOP01000001">
    <property type="protein sequence ID" value="CUU00800.1"/>
    <property type="molecule type" value="Genomic_DNA"/>
</dbReference>
<dbReference type="PANTHER" id="PTHR43498">
    <property type="entry name" value="FERREDOXIN:COB-COM HETERODISULFIDE REDUCTASE SUBUNIT A"/>
    <property type="match status" value="1"/>
</dbReference>
<dbReference type="PANTHER" id="PTHR43498:SF1">
    <property type="entry name" value="COB--COM HETERODISULFIDE REDUCTASE IRON-SULFUR SUBUNIT A"/>
    <property type="match status" value="1"/>
</dbReference>
<proteinExistence type="predicted"/>
<evidence type="ECO:0000256" key="1">
    <source>
        <dbReference type="ARBA" id="ARBA00022485"/>
    </source>
</evidence>
<dbReference type="OrthoDB" id="9777740at2"/>
<keyword evidence="2" id="KW-0479">Metal-binding</keyword>
<dbReference type="GO" id="GO:0016491">
    <property type="term" value="F:oxidoreductase activity"/>
    <property type="evidence" value="ECO:0007669"/>
    <property type="project" value="UniProtKB-KW"/>
</dbReference>
<keyword evidence="9" id="KW-1185">Reference proteome</keyword>
<accession>A0A0P1LUI1</accession>
<accession>A0A0S4MP17</accession>
<evidence type="ECO:0000313" key="9">
    <source>
        <dbReference type="Proteomes" id="UP000182200"/>
    </source>
</evidence>
<dbReference type="EMBL" id="CZVI01000025">
    <property type="protein sequence ID" value="CUS91729.1"/>
    <property type="molecule type" value="Genomic_DNA"/>
</dbReference>
<evidence type="ECO:0000256" key="4">
    <source>
        <dbReference type="ARBA" id="ARBA00023004"/>
    </source>
</evidence>
<accession>A0A0P1LG95</accession>
<keyword evidence="3" id="KW-0560">Oxidoreductase</keyword>
<accession>A0A0P1LA93</accession>
<accession>A0A0P1M9M7</accession>
<keyword evidence="1" id="KW-0004">4Fe-4S</keyword>
<name>A0A0P1LG95_9BACT</name>
<accession>A0A0P1P5K2</accession>
<dbReference type="Gene3D" id="3.50.50.60">
    <property type="entry name" value="FAD/NAD(P)-binding domain"/>
    <property type="match status" value="1"/>
</dbReference>
<accession>A0A0P1LNM9</accession>
<dbReference type="SUPFAM" id="SSF51905">
    <property type="entry name" value="FAD/NAD(P)-binding domain"/>
    <property type="match status" value="1"/>
</dbReference>
<evidence type="ECO:0000256" key="2">
    <source>
        <dbReference type="ARBA" id="ARBA00022723"/>
    </source>
</evidence>
<dbReference type="STRING" id="1633631.GCA_001442925_00091"/>
<dbReference type="GO" id="GO:0051539">
    <property type="term" value="F:4 iron, 4 sulfur cluster binding"/>
    <property type="evidence" value="ECO:0007669"/>
    <property type="project" value="UniProtKB-KW"/>
</dbReference>
<dbReference type="Pfam" id="PF12831">
    <property type="entry name" value="FAD_oxidored"/>
    <property type="match status" value="1"/>
</dbReference>
<evidence type="ECO:0000256" key="5">
    <source>
        <dbReference type="ARBA" id="ARBA00023014"/>
    </source>
</evidence>
<accession>A0A0P1NZA1</accession>
<accession>A0A0P1NVI6</accession>
<protein>
    <submittedName>
        <fullName evidence="7">FAD dependent oxidoreductase</fullName>
    </submittedName>
</protein>